<dbReference type="RefSeq" id="WP_228085447.1">
    <property type="nucleotide sequence ID" value="NZ_JACVHL010000002.1"/>
</dbReference>
<accession>A0A9Q3YHP4</accession>
<comment type="caution">
    <text evidence="1">The sequence shown here is derived from an EMBL/GenBank/DDBJ whole genome shotgun (WGS) entry which is preliminary data.</text>
</comment>
<evidence type="ECO:0000313" key="2">
    <source>
        <dbReference type="Proteomes" id="UP000726777"/>
    </source>
</evidence>
<reference evidence="1" key="1">
    <citation type="submission" date="2020-09" db="EMBL/GenBank/DDBJ databases">
        <title>Genome sequence of Vibrio parahaemolyticus isolates.</title>
        <authorList>
            <person name="Hammerl J.A."/>
            <person name="Strauch E."/>
        </authorList>
    </citation>
    <scope>NUCLEOTIDE SEQUENCE</scope>
    <source>
        <strain evidence="1">17-VB00146</strain>
    </source>
</reference>
<sequence>MPLFNPFNVNKFFQSESIPHALNLEKKITCIFREVSCIDFKYGGNTEQFKFLFKLADSELCNRNNLVLAADKYLSSPEPLTISRYARAITKAVSNGILSLERKINDDLLTPSVKCKYGLNLGHYGAISSTIEIGIGSTSDSNDDIKSNFFGARFNFGYGSYFYDDNLSEEYKKWLGILLNSLSCHGIGFMTLNSVFEYTYSWYYEQLSTCHAGLGTELDLGKIGILVDYINNVSSDNFSLQTFCELHAQMIVKKDPNLSSREFNRKKKHHSEKILKEFKGANGSDYSTYTDMVWEVLLSVKSDEYHWKAAKDFEEKNLIDHQGNLSKKLDVLFESIPEPVTEHDSRIYEYIDSISDKIPDFNTPPSYTYMESNESHMAMGITICFIPEDLSENAVCLMRHHQEGVHEADEPPFSFVKCPNLTKEVLKEQFCSNAILTSIACLASEFGVQDFY</sequence>
<organism evidence="1 2">
    <name type="scientific">Vibrio parahaemolyticus</name>
    <dbReference type="NCBI Taxonomy" id="670"/>
    <lineage>
        <taxon>Bacteria</taxon>
        <taxon>Pseudomonadati</taxon>
        <taxon>Pseudomonadota</taxon>
        <taxon>Gammaproteobacteria</taxon>
        <taxon>Vibrionales</taxon>
        <taxon>Vibrionaceae</taxon>
        <taxon>Vibrio</taxon>
    </lineage>
</organism>
<dbReference type="AlphaFoldDB" id="A0A9Q3YHP4"/>
<dbReference type="EMBL" id="JACVHL010000002">
    <property type="protein sequence ID" value="MCC3803772.1"/>
    <property type="molecule type" value="Genomic_DNA"/>
</dbReference>
<name>A0A9Q3YHP4_VIBPH</name>
<dbReference type="Proteomes" id="UP000726777">
    <property type="component" value="Unassembled WGS sequence"/>
</dbReference>
<proteinExistence type="predicted"/>
<protein>
    <submittedName>
        <fullName evidence="1">Uncharacterized protein</fullName>
    </submittedName>
</protein>
<evidence type="ECO:0000313" key="1">
    <source>
        <dbReference type="EMBL" id="MCC3803772.1"/>
    </source>
</evidence>
<gene>
    <name evidence="1" type="ORF">IB292_01860</name>
</gene>